<comment type="similarity">
    <text evidence="1">Belongs to the 14-3-3 family.</text>
</comment>
<evidence type="ECO:0000259" key="2">
    <source>
        <dbReference type="SMART" id="SM00101"/>
    </source>
</evidence>
<evidence type="ECO:0000256" key="1">
    <source>
        <dbReference type="ARBA" id="ARBA00006141"/>
    </source>
</evidence>
<dbReference type="InterPro" id="IPR036815">
    <property type="entry name" value="14-3-3_dom_sf"/>
</dbReference>
<dbReference type="InterPro" id="IPR000308">
    <property type="entry name" value="14-3-3"/>
</dbReference>
<reference evidence="4" key="1">
    <citation type="submission" date="2022-11" db="UniProtKB">
        <authorList>
            <consortium name="WormBaseParasite"/>
        </authorList>
    </citation>
    <scope>IDENTIFICATION</scope>
</reference>
<dbReference type="WBParaSite" id="jg6012">
    <property type="protein sequence ID" value="jg6012"/>
    <property type="gene ID" value="jg6012"/>
</dbReference>
<name>A0A915EH75_9BILA</name>
<organism evidence="3 4">
    <name type="scientific">Ditylenchus dipsaci</name>
    <dbReference type="NCBI Taxonomy" id="166011"/>
    <lineage>
        <taxon>Eukaryota</taxon>
        <taxon>Metazoa</taxon>
        <taxon>Ecdysozoa</taxon>
        <taxon>Nematoda</taxon>
        <taxon>Chromadorea</taxon>
        <taxon>Rhabditida</taxon>
        <taxon>Tylenchina</taxon>
        <taxon>Tylenchomorpha</taxon>
        <taxon>Sphaerularioidea</taxon>
        <taxon>Anguinidae</taxon>
        <taxon>Anguininae</taxon>
        <taxon>Ditylenchus</taxon>
    </lineage>
</organism>
<evidence type="ECO:0000313" key="4">
    <source>
        <dbReference type="WBParaSite" id="jg6012"/>
    </source>
</evidence>
<proteinExistence type="inferred from homology"/>
<dbReference type="PANTHER" id="PTHR18860">
    <property type="entry name" value="14-3-3 PROTEIN"/>
    <property type="match status" value="1"/>
</dbReference>
<dbReference type="Proteomes" id="UP000887574">
    <property type="component" value="Unplaced"/>
</dbReference>
<dbReference type="SUPFAM" id="SSF48445">
    <property type="entry name" value="14-3-3 protein"/>
    <property type="match status" value="1"/>
</dbReference>
<evidence type="ECO:0000313" key="3">
    <source>
        <dbReference type="Proteomes" id="UP000887574"/>
    </source>
</evidence>
<keyword evidence="3" id="KW-1185">Reference proteome</keyword>
<feature type="domain" description="14-3-3" evidence="2">
    <location>
        <begin position="4"/>
        <end position="124"/>
    </location>
</feature>
<dbReference type="SMART" id="SM00101">
    <property type="entry name" value="14_3_3"/>
    <property type="match status" value="1"/>
</dbReference>
<dbReference type="CDD" id="cd08774">
    <property type="entry name" value="14-3-3"/>
    <property type="match status" value="1"/>
</dbReference>
<protein>
    <submittedName>
        <fullName evidence="4">14-3-3 domain-containing protein</fullName>
    </submittedName>
</protein>
<dbReference type="Gene3D" id="1.20.190.20">
    <property type="entry name" value="14-3-3 domain"/>
    <property type="match status" value="1"/>
</dbReference>
<dbReference type="InterPro" id="IPR023410">
    <property type="entry name" value="14-3-3_domain"/>
</dbReference>
<sequence>MAGKDELIYRAKLAEQAERYDDMMQLMKQMAELGVEITAEERNFYSFAYKNAIGSVELAGLVAKDYREKIEKEVRDICNEALATLEKHLIPKAVDSESNVFFMKMTADYFRYLAEISVGDERKE</sequence>
<accession>A0A915EH75</accession>
<dbReference type="AlphaFoldDB" id="A0A915EH75"/>
<dbReference type="Pfam" id="PF00244">
    <property type="entry name" value="14-3-3"/>
    <property type="match status" value="2"/>
</dbReference>